<feature type="transmembrane region" description="Helical" evidence="5">
    <location>
        <begin position="349"/>
        <end position="372"/>
    </location>
</feature>
<evidence type="ECO:0000313" key="7">
    <source>
        <dbReference type="EMBL" id="CAI2365465.1"/>
    </source>
</evidence>
<keyword evidence="3 5" id="KW-1133">Transmembrane helix</keyword>
<dbReference type="Gene3D" id="1.20.1250.20">
    <property type="entry name" value="MFS general substrate transporter like domains"/>
    <property type="match status" value="2"/>
</dbReference>
<accession>A0AAD1XCH5</accession>
<feature type="transmembrane region" description="Helical" evidence="5">
    <location>
        <begin position="295"/>
        <end position="313"/>
    </location>
</feature>
<feature type="transmembrane region" description="Helical" evidence="5">
    <location>
        <begin position="384"/>
        <end position="403"/>
    </location>
</feature>
<gene>
    <name evidence="7" type="ORF">ECRASSUSDP1_LOCUS6796</name>
</gene>
<feature type="transmembrane region" description="Helical" evidence="5">
    <location>
        <begin position="125"/>
        <end position="147"/>
    </location>
</feature>
<dbReference type="GO" id="GO:0016020">
    <property type="term" value="C:membrane"/>
    <property type="evidence" value="ECO:0007669"/>
    <property type="project" value="UniProtKB-SubCell"/>
</dbReference>
<keyword evidence="2 5" id="KW-0812">Transmembrane</keyword>
<evidence type="ECO:0000256" key="4">
    <source>
        <dbReference type="ARBA" id="ARBA00023136"/>
    </source>
</evidence>
<feature type="transmembrane region" description="Helical" evidence="5">
    <location>
        <begin position="159"/>
        <end position="180"/>
    </location>
</feature>
<dbReference type="PANTHER" id="PTHR10924">
    <property type="entry name" value="MAJOR FACILITATOR SUPERFAMILY PROTEIN-RELATED"/>
    <property type="match status" value="1"/>
</dbReference>
<evidence type="ECO:0000256" key="1">
    <source>
        <dbReference type="ARBA" id="ARBA00004141"/>
    </source>
</evidence>
<evidence type="ECO:0000313" key="8">
    <source>
        <dbReference type="Proteomes" id="UP001295684"/>
    </source>
</evidence>
<comment type="caution">
    <text evidence="7">The sequence shown here is derived from an EMBL/GenBank/DDBJ whole genome shotgun (WGS) entry which is preliminary data.</text>
</comment>
<dbReference type="EMBL" id="CAMPGE010006599">
    <property type="protein sequence ID" value="CAI2365465.1"/>
    <property type="molecule type" value="Genomic_DNA"/>
</dbReference>
<evidence type="ECO:0000256" key="2">
    <source>
        <dbReference type="ARBA" id="ARBA00022692"/>
    </source>
</evidence>
<feature type="transmembrane region" description="Helical" evidence="5">
    <location>
        <begin position="325"/>
        <end position="343"/>
    </location>
</feature>
<dbReference type="Pfam" id="PF07690">
    <property type="entry name" value="MFS_1"/>
    <property type="match status" value="1"/>
</dbReference>
<reference evidence="7" key="1">
    <citation type="submission" date="2023-07" db="EMBL/GenBank/DDBJ databases">
        <authorList>
            <consortium name="AG Swart"/>
            <person name="Singh M."/>
            <person name="Singh A."/>
            <person name="Seah K."/>
            <person name="Emmerich C."/>
        </authorList>
    </citation>
    <scope>NUCLEOTIDE SEQUENCE</scope>
    <source>
        <strain evidence="7">DP1</strain>
    </source>
</reference>
<feature type="transmembrane region" description="Helical" evidence="5">
    <location>
        <begin position="200"/>
        <end position="222"/>
    </location>
</feature>
<feature type="domain" description="Major facilitator superfamily (MFS) profile" evidence="6">
    <location>
        <begin position="37"/>
        <end position="439"/>
    </location>
</feature>
<keyword evidence="4 5" id="KW-0472">Membrane</keyword>
<feature type="transmembrane region" description="Helical" evidence="5">
    <location>
        <begin position="71"/>
        <end position="91"/>
    </location>
</feature>
<sequence>MKDEPEESDLSSSILEKKDIGKPAIQDFKLYKIRWPIVLFFSSSMIAGGLAQIGLSPIMSIIKEIYGKDGIIISLLVLPFTIFFIPLMYPANYLIEKYGITIPIYIACITLVIGAWIRMLVNTSFYFLLAGQCVMAFGQPFVISSPAKVAGVWFGDKERALATTLGSLAGPFGAVIGYLLPLPLISDSDTDPKSLGRSRMSRYILIQSIIITALTLPVLIFIRNRPPTPPSASAANSIKKKSDGLIKNSFRLLKNLNFLLLMVGFSSVYSIYTTLGAAIGPLTHSFGYNSRDNSLFGSIYIVGGVFGSFAHAIFLDKYSRYKMQFIIIGITNCISFALVIFLISQGSVVLTACLLFIMGFSQLPVIGVAYAFVAEMTYPIDEALSCGMIHLLGSIIATAFAFMATSFIDNNKTNLALYILLGLCVLGLFCKFFIKEILKKKRAGIRGTILSFHFGNTSFPNSYRNTIRSEKVKAEQ</sequence>
<dbReference type="InterPro" id="IPR020846">
    <property type="entry name" value="MFS_dom"/>
</dbReference>
<dbReference type="Proteomes" id="UP001295684">
    <property type="component" value="Unassembled WGS sequence"/>
</dbReference>
<comment type="subcellular location">
    <subcellularLocation>
        <location evidence="1">Membrane</location>
        <topology evidence="1">Multi-pass membrane protein</topology>
    </subcellularLocation>
</comment>
<keyword evidence="8" id="KW-1185">Reference proteome</keyword>
<dbReference type="InterPro" id="IPR049680">
    <property type="entry name" value="FLVCR1-2_SLC49-like"/>
</dbReference>
<dbReference type="PROSITE" id="PS50850">
    <property type="entry name" value="MFS"/>
    <property type="match status" value="1"/>
</dbReference>
<proteinExistence type="predicted"/>
<dbReference type="PANTHER" id="PTHR10924:SF6">
    <property type="entry name" value="SOLUTE CARRIER FAMILY 49 MEMBER A3"/>
    <property type="match status" value="1"/>
</dbReference>
<dbReference type="InterPro" id="IPR011701">
    <property type="entry name" value="MFS"/>
</dbReference>
<evidence type="ECO:0000259" key="6">
    <source>
        <dbReference type="PROSITE" id="PS50850"/>
    </source>
</evidence>
<feature type="transmembrane region" description="Helical" evidence="5">
    <location>
        <begin position="37"/>
        <end position="59"/>
    </location>
</feature>
<dbReference type="GO" id="GO:0022857">
    <property type="term" value="F:transmembrane transporter activity"/>
    <property type="evidence" value="ECO:0007669"/>
    <property type="project" value="InterPro"/>
</dbReference>
<protein>
    <recommendedName>
        <fullName evidence="6">Major facilitator superfamily (MFS) profile domain-containing protein</fullName>
    </recommendedName>
</protein>
<dbReference type="InterPro" id="IPR036259">
    <property type="entry name" value="MFS_trans_sf"/>
</dbReference>
<evidence type="ECO:0000256" key="5">
    <source>
        <dbReference type="SAM" id="Phobius"/>
    </source>
</evidence>
<dbReference type="SUPFAM" id="SSF103473">
    <property type="entry name" value="MFS general substrate transporter"/>
    <property type="match status" value="1"/>
</dbReference>
<feature type="transmembrane region" description="Helical" evidence="5">
    <location>
        <begin position="256"/>
        <end position="275"/>
    </location>
</feature>
<evidence type="ECO:0000256" key="3">
    <source>
        <dbReference type="ARBA" id="ARBA00022989"/>
    </source>
</evidence>
<organism evidence="7 8">
    <name type="scientific">Euplotes crassus</name>
    <dbReference type="NCBI Taxonomy" id="5936"/>
    <lineage>
        <taxon>Eukaryota</taxon>
        <taxon>Sar</taxon>
        <taxon>Alveolata</taxon>
        <taxon>Ciliophora</taxon>
        <taxon>Intramacronucleata</taxon>
        <taxon>Spirotrichea</taxon>
        <taxon>Hypotrichia</taxon>
        <taxon>Euplotida</taxon>
        <taxon>Euplotidae</taxon>
        <taxon>Moneuplotes</taxon>
    </lineage>
</organism>
<feature type="transmembrane region" description="Helical" evidence="5">
    <location>
        <begin position="415"/>
        <end position="434"/>
    </location>
</feature>
<name>A0AAD1XCH5_EUPCR</name>
<dbReference type="AlphaFoldDB" id="A0AAD1XCH5"/>
<feature type="transmembrane region" description="Helical" evidence="5">
    <location>
        <begin position="98"/>
        <end position="119"/>
    </location>
</feature>